<protein>
    <submittedName>
        <fullName evidence="1">Uncharacterized protein</fullName>
    </submittedName>
</protein>
<organism evidence="1 2">
    <name type="scientific">Pluteus cervinus</name>
    <dbReference type="NCBI Taxonomy" id="181527"/>
    <lineage>
        <taxon>Eukaryota</taxon>
        <taxon>Fungi</taxon>
        <taxon>Dikarya</taxon>
        <taxon>Basidiomycota</taxon>
        <taxon>Agaricomycotina</taxon>
        <taxon>Agaricomycetes</taxon>
        <taxon>Agaricomycetidae</taxon>
        <taxon>Agaricales</taxon>
        <taxon>Pluteineae</taxon>
        <taxon>Pluteaceae</taxon>
        <taxon>Pluteus</taxon>
    </lineage>
</organism>
<gene>
    <name evidence="1" type="ORF">BDN72DRAFT_526399</name>
</gene>
<dbReference type="EMBL" id="ML208773">
    <property type="protein sequence ID" value="TFK60455.1"/>
    <property type="molecule type" value="Genomic_DNA"/>
</dbReference>
<evidence type="ECO:0000313" key="1">
    <source>
        <dbReference type="EMBL" id="TFK60455.1"/>
    </source>
</evidence>
<sequence>MFGAAIIQLHVRFDSLGVIERFLCALGTVVGVYVCDTTIIPLSSTTFDVNMSGHRAYPPRDVTFGCDWSAPHLPPPTHMSFCGFEDPASKSFNVAGNYTELCPFGSNHFFLTNSSSPHQLANFESSYARTIAWDIIPCPSQFHYSDLTSFSFNLAGRVV</sequence>
<evidence type="ECO:0000313" key="2">
    <source>
        <dbReference type="Proteomes" id="UP000308600"/>
    </source>
</evidence>
<reference evidence="1 2" key="1">
    <citation type="journal article" date="2019" name="Nat. Ecol. Evol.">
        <title>Megaphylogeny resolves global patterns of mushroom evolution.</title>
        <authorList>
            <person name="Varga T."/>
            <person name="Krizsan K."/>
            <person name="Foldi C."/>
            <person name="Dima B."/>
            <person name="Sanchez-Garcia M."/>
            <person name="Sanchez-Ramirez S."/>
            <person name="Szollosi G.J."/>
            <person name="Szarkandi J.G."/>
            <person name="Papp V."/>
            <person name="Albert L."/>
            <person name="Andreopoulos W."/>
            <person name="Angelini C."/>
            <person name="Antonin V."/>
            <person name="Barry K.W."/>
            <person name="Bougher N.L."/>
            <person name="Buchanan P."/>
            <person name="Buyck B."/>
            <person name="Bense V."/>
            <person name="Catcheside P."/>
            <person name="Chovatia M."/>
            <person name="Cooper J."/>
            <person name="Damon W."/>
            <person name="Desjardin D."/>
            <person name="Finy P."/>
            <person name="Geml J."/>
            <person name="Haridas S."/>
            <person name="Hughes K."/>
            <person name="Justo A."/>
            <person name="Karasinski D."/>
            <person name="Kautmanova I."/>
            <person name="Kiss B."/>
            <person name="Kocsube S."/>
            <person name="Kotiranta H."/>
            <person name="LaButti K.M."/>
            <person name="Lechner B.E."/>
            <person name="Liimatainen K."/>
            <person name="Lipzen A."/>
            <person name="Lukacs Z."/>
            <person name="Mihaltcheva S."/>
            <person name="Morgado L.N."/>
            <person name="Niskanen T."/>
            <person name="Noordeloos M.E."/>
            <person name="Ohm R.A."/>
            <person name="Ortiz-Santana B."/>
            <person name="Ovrebo C."/>
            <person name="Racz N."/>
            <person name="Riley R."/>
            <person name="Savchenko A."/>
            <person name="Shiryaev A."/>
            <person name="Soop K."/>
            <person name="Spirin V."/>
            <person name="Szebenyi C."/>
            <person name="Tomsovsky M."/>
            <person name="Tulloss R.E."/>
            <person name="Uehling J."/>
            <person name="Grigoriev I.V."/>
            <person name="Vagvolgyi C."/>
            <person name="Papp T."/>
            <person name="Martin F.M."/>
            <person name="Miettinen O."/>
            <person name="Hibbett D.S."/>
            <person name="Nagy L.G."/>
        </authorList>
    </citation>
    <scope>NUCLEOTIDE SEQUENCE [LARGE SCALE GENOMIC DNA]</scope>
    <source>
        <strain evidence="1 2">NL-1719</strain>
    </source>
</reference>
<name>A0ACD3A4W7_9AGAR</name>
<proteinExistence type="predicted"/>
<accession>A0ACD3A4W7</accession>
<keyword evidence="2" id="KW-1185">Reference proteome</keyword>
<dbReference type="Proteomes" id="UP000308600">
    <property type="component" value="Unassembled WGS sequence"/>
</dbReference>